<keyword evidence="3" id="KW-0064">Aspartyl protease</keyword>
<evidence type="ECO:0000256" key="5">
    <source>
        <dbReference type="ARBA" id="ARBA00023180"/>
    </source>
</evidence>
<gene>
    <name evidence="9" type="ORF">M569_08116</name>
</gene>
<reference evidence="9 10" key="1">
    <citation type="journal article" date="2013" name="BMC Genomics">
        <title>The miniature genome of a carnivorous plant Genlisea aurea contains a low number of genes and short non-coding sequences.</title>
        <authorList>
            <person name="Leushkin E.V."/>
            <person name="Sutormin R.A."/>
            <person name="Nabieva E.R."/>
            <person name="Penin A.A."/>
            <person name="Kondrashov A.S."/>
            <person name="Logacheva M.D."/>
        </authorList>
    </citation>
    <scope>NUCLEOTIDE SEQUENCE [LARGE SCALE GENOMIC DNA]</scope>
</reference>
<organism evidence="9 10">
    <name type="scientific">Genlisea aurea</name>
    <dbReference type="NCBI Taxonomy" id="192259"/>
    <lineage>
        <taxon>Eukaryota</taxon>
        <taxon>Viridiplantae</taxon>
        <taxon>Streptophyta</taxon>
        <taxon>Embryophyta</taxon>
        <taxon>Tracheophyta</taxon>
        <taxon>Spermatophyta</taxon>
        <taxon>Magnoliopsida</taxon>
        <taxon>eudicotyledons</taxon>
        <taxon>Gunneridae</taxon>
        <taxon>Pentapetalae</taxon>
        <taxon>asterids</taxon>
        <taxon>lamiids</taxon>
        <taxon>Lamiales</taxon>
        <taxon>Lentibulariaceae</taxon>
        <taxon>Genlisea</taxon>
    </lineage>
</organism>
<comment type="caution">
    <text evidence="9">The sequence shown here is derived from an EMBL/GenBank/DDBJ whole genome shotgun (WGS) entry which is preliminary data.</text>
</comment>
<dbReference type="InterPro" id="IPR033121">
    <property type="entry name" value="PEPTIDASE_A1"/>
</dbReference>
<dbReference type="AlphaFoldDB" id="S8CI10"/>
<evidence type="ECO:0000256" key="2">
    <source>
        <dbReference type="ARBA" id="ARBA00022670"/>
    </source>
</evidence>
<feature type="active site" evidence="6">
    <location>
        <position position="336"/>
    </location>
</feature>
<dbReference type="InterPro" id="IPR021109">
    <property type="entry name" value="Peptidase_aspartic_dom_sf"/>
</dbReference>
<dbReference type="InterPro" id="IPR001461">
    <property type="entry name" value="Aspartic_peptidase_A1"/>
</dbReference>
<keyword evidence="7" id="KW-0812">Transmembrane</keyword>
<dbReference type="PRINTS" id="PR00792">
    <property type="entry name" value="PEPSIN"/>
</dbReference>
<evidence type="ECO:0000256" key="7">
    <source>
        <dbReference type="SAM" id="Phobius"/>
    </source>
</evidence>
<dbReference type="InterPro" id="IPR032799">
    <property type="entry name" value="TAXi_C"/>
</dbReference>
<dbReference type="Pfam" id="PF14541">
    <property type="entry name" value="TAXi_C"/>
    <property type="match status" value="1"/>
</dbReference>
<dbReference type="InterPro" id="IPR032861">
    <property type="entry name" value="TAXi_N"/>
</dbReference>
<dbReference type="PANTHER" id="PTHR13683">
    <property type="entry name" value="ASPARTYL PROTEASES"/>
    <property type="match status" value="1"/>
</dbReference>
<dbReference type="PANTHER" id="PTHR13683:SF875">
    <property type="entry name" value="EUKARYOTIC ASPARTYL PROTEASE FAMILY PROTEIN"/>
    <property type="match status" value="1"/>
</dbReference>
<evidence type="ECO:0000256" key="6">
    <source>
        <dbReference type="PIRSR" id="PIRSR601461-1"/>
    </source>
</evidence>
<dbReference type="Proteomes" id="UP000015453">
    <property type="component" value="Unassembled WGS sequence"/>
</dbReference>
<proteinExistence type="inferred from homology"/>
<dbReference type="OrthoDB" id="2747330at2759"/>
<comment type="similarity">
    <text evidence="1">Belongs to the peptidase A1 family.</text>
</comment>
<evidence type="ECO:0000256" key="1">
    <source>
        <dbReference type="ARBA" id="ARBA00007447"/>
    </source>
</evidence>
<keyword evidence="5" id="KW-0325">Glycoprotein</keyword>
<evidence type="ECO:0000256" key="3">
    <source>
        <dbReference type="ARBA" id="ARBA00022750"/>
    </source>
</evidence>
<dbReference type="Pfam" id="PF14543">
    <property type="entry name" value="TAXi_N"/>
    <property type="match status" value="1"/>
</dbReference>
<dbReference type="PROSITE" id="PS51767">
    <property type="entry name" value="PEPTIDASE_A1"/>
    <property type="match status" value="1"/>
</dbReference>
<keyword evidence="7" id="KW-1133">Transmembrane helix</keyword>
<dbReference type="Gene3D" id="2.40.70.10">
    <property type="entry name" value="Acid Proteases"/>
    <property type="match status" value="2"/>
</dbReference>
<keyword evidence="4" id="KW-0378">Hydrolase</keyword>
<feature type="transmembrane region" description="Helical" evidence="7">
    <location>
        <begin position="7"/>
        <end position="28"/>
    </location>
</feature>
<evidence type="ECO:0000313" key="10">
    <source>
        <dbReference type="Proteomes" id="UP000015453"/>
    </source>
</evidence>
<dbReference type="FunFam" id="2.40.70.10:FF:000018">
    <property type="entry name" value="Aspartic proteinase-like protein 2"/>
    <property type="match status" value="1"/>
</dbReference>
<dbReference type="EMBL" id="AUSU01003553">
    <property type="protein sequence ID" value="EPS66659.1"/>
    <property type="molecule type" value="Genomic_DNA"/>
</dbReference>
<evidence type="ECO:0000313" key="9">
    <source>
        <dbReference type="EMBL" id="EPS66659.1"/>
    </source>
</evidence>
<protein>
    <recommendedName>
        <fullName evidence="8">Peptidase A1 domain-containing protein</fullName>
    </recommendedName>
</protein>
<keyword evidence="7" id="KW-0472">Membrane</keyword>
<feature type="active site" evidence="6">
    <location>
        <position position="118"/>
    </location>
</feature>
<evidence type="ECO:0000256" key="4">
    <source>
        <dbReference type="ARBA" id="ARBA00022801"/>
    </source>
</evidence>
<name>S8CI10_9LAMI</name>
<evidence type="ECO:0000259" key="8">
    <source>
        <dbReference type="PROSITE" id="PS51767"/>
    </source>
</evidence>
<dbReference type="GO" id="GO:0004190">
    <property type="term" value="F:aspartic-type endopeptidase activity"/>
    <property type="evidence" value="ECO:0007669"/>
    <property type="project" value="UniProtKB-KW"/>
</dbReference>
<keyword evidence="10" id="KW-1185">Reference proteome</keyword>
<dbReference type="GO" id="GO:0006508">
    <property type="term" value="P:proteolysis"/>
    <property type="evidence" value="ECO:0007669"/>
    <property type="project" value="UniProtKB-KW"/>
</dbReference>
<dbReference type="SUPFAM" id="SSF50630">
    <property type="entry name" value="Acid proteases"/>
    <property type="match status" value="1"/>
</dbReference>
<feature type="non-terminal residue" evidence="9">
    <location>
        <position position="493"/>
    </location>
</feature>
<dbReference type="CDD" id="cd05476">
    <property type="entry name" value="pepsin_A_like_plant"/>
    <property type="match status" value="1"/>
</dbReference>
<dbReference type="InterPro" id="IPR034161">
    <property type="entry name" value="Pepsin-like_plant"/>
</dbReference>
<keyword evidence="2" id="KW-0645">Protease</keyword>
<dbReference type="FunFam" id="2.40.70.10:FF:000020">
    <property type="entry name" value="Aspartic proteinase-like protein 2"/>
    <property type="match status" value="1"/>
</dbReference>
<feature type="non-terminal residue" evidence="9">
    <location>
        <position position="1"/>
    </location>
</feature>
<accession>S8CI10</accession>
<feature type="domain" description="Peptidase A1" evidence="8">
    <location>
        <begin position="100"/>
        <end position="459"/>
    </location>
</feature>
<sequence>NSDFQRVVVVAAMAARGLLVVMAALLALESTESASGFREGGVFQRVFTLERAFPVEERVELEEIKTRDRARHARVLQGISGGIVDFPVGGTSDPYAVGLYYTKVRLGSPPQEFNVQIDTGSDILWVFCSSCNNCPHTSGLGIPINFFDGATSATLSPISCSDTACTSVLQISSAECSPQIDRCSFTFQYGDGSGTSGFYVSDSFHFDAILGNSFVANSSAPIVFGCSTAVFGDLMKSDRAVDGIFGFGQHSLSVISQLSSLGLTPRVFSHCLKGDGNGGGILVLGEMLDPNIVYTPLVPSQPHYNLYLQSIAVNGESLPIDEAVFATYGNQGTIVDSGTTLAYLVDRAYDPLVSAITAAVSASSVKPTTSKGSQCYMIYGLSTSVSEVFPAVALNFAGGASLLLGPTDYLLHTGFVDGATLWCIGFVKAQNQGQTILGDLVLKDKIFVYDLAHQRIGWADFDCSSSVNVSITYGRDEYVNTGQLSVSASSFSS</sequence>